<dbReference type="InterPro" id="IPR014710">
    <property type="entry name" value="RmlC-like_jellyroll"/>
</dbReference>
<accession>A0AAD5UQ54</accession>
<dbReference type="CDD" id="cd00038">
    <property type="entry name" value="CAP_ED"/>
    <property type="match status" value="1"/>
</dbReference>
<evidence type="ECO:0000256" key="5">
    <source>
        <dbReference type="ARBA" id="ARBA00023065"/>
    </source>
</evidence>
<dbReference type="PROSITE" id="PS50042">
    <property type="entry name" value="CNMP_BINDING_3"/>
    <property type="match status" value="1"/>
</dbReference>
<keyword evidence="13" id="KW-1185">Reference proteome</keyword>
<dbReference type="Pfam" id="PF00027">
    <property type="entry name" value="cNMP_binding"/>
    <property type="match status" value="1"/>
</dbReference>
<dbReference type="EMBL" id="JADGKB010000002">
    <property type="protein sequence ID" value="KAJ3262295.1"/>
    <property type="molecule type" value="Genomic_DNA"/>
</dbReference>
<dbReference type="SMART" id="SM00100">
    <property type="entry name" value="cNMP"/>
    <property type="match status" value="1"/>
</dbReference>
<dbReference type="PANTHER" id="PTHR45638:SF11">
    <property type="entry name" value="CYCLIC NUCLEOTIDE-GATED CATION CHANNEL SUBUNIT A"/>
    <property type="match status" value="1"/>
</dbReference>
<evidence type="ECO:0000256" key="10">
    <source>
        <dbReference type="SAM" id="Phobius"/>
    </source>
</evidence>
<feature type="compositionally biased region" description="Polar residues" evidence="9">
    <location>
        <begin position="63"/>
        <end position="80"/>
    </location>
</feature>
<comment type="subcellular location">
    <subcellularLocation>
        <location evidence="1">Membrane</location>
        <topology evidence="1">Multi-pass membrane protein</topology>
    </subcellularLocation>
</comment>
<dbReference type="Gene3D" id="2.60.120.10">
    <property type="entry name" value="Jelly Rolls"/>
    <property type="match status" value="1"/>
</dbReference>
<evidence type="ECO:0000256" key="1">
    <source>
        <dbReference type="ARBA" id="ARBA00004141"/>
    </source>
</evidence>
<keyword evidence="8" id="KW-0407">Ion channel</keyword>
<organism evidence="12 13">
    <name type="scientific">Boothiomyces macroporosus</name>
    <dbReference type="NCBI Taxonomy" id="261099"/>
    <lineage>
        <taxon>Eukaryota</taxon>
        <taxon>Fungi</taxon>
        <taxon>Fungi incertae sedis</taxon>
        <taxon>Chytridiomycota</taxon>
        <taxon>Chytridiomycota incertae sedis</taxon>
        <taxon>Chytridiomycetes</taxon>
        <taxon>Rhizophydiales</taxon>
        <taxon>Terramycetaceae</taxon>
        <taxon>Boothiomyces</taxon>
    </lineage>
</organism>
<dbReference type="InterPro" id="IPR018490">
    <property type="entry name" value="cNMP-bd_dom_sf"/>
</dbReference>
<name>A0AAD5UQ54_9FUNG</name>
<dbReference type="InterPro" id="IPR000595">
    <property type="entry name" value="cNMP-bd_dom"/>
</dbReference>
<gene>
    <name evidence="12" type="ORF">HK103_002709</name>
</gene>
<evidence type="ECO:0000313" key="13">
    <source>
        <dbReference type="Proteomes" id="UP001210925"/>
    </source>
</evidence>
<dbReference type="AlphaFoldDB" id="A0AAD5UQ54"/>
<feature type="domain" description="Cyclic nucleotide-binding" evidence="11">
    <location>
        <begin position="267"/>
        <end position="383"/>
    </location>
</feature>
<keyword evidence="6 10" id="KW-0472">Membrane</keyword>
<evidence type="ECO:0000256" key="2">
    <source>
        <dbReference type="ARBA" id="ARBA00022448"/>
    </source>
</evidence>
<dbReference type="Proteomes" id="UP001210925">
    <property type="component" value="Unassembled WGS sequence"/>
</dbReference>
<keyword evidence="5" id="KW-0406">Ion transport</keyword>
<keyword evidence="2" id="KW-0813">Transport</keyword>
<feature type="transmembrane region" description="Helical" evidence="10">
    <location>
        <begin position="198"/>
        <end position="221"/>
    </location>
</feature>
<dbReference type="PROSITE" id="PS00888">
    <property type="entry name" value="CNMP_BINDING_1"/>
    <property type="match status" value="1"/>
</dbReference>
<evidence type="ECO:0000313" key="12">
    <source>
        <dbReference type="EMBL" id="KAJ3262295.1"/>
    </source>
</evidence>
<reference evidence="12" key="1">
    <citation type="submission" date="2020-05" db="EMBL/GenBank/DDBJ databases">
        <title>Phylogenomic resolution of chytrid fungi.</title>
        <authorList>
            <person name="Stajich J.E."/>
            <person name="Amses K."/>
            <person name="Simmons R."/>
            <person name="Seto K."/>
            <person name="Myers J."/>
            <person name="Bonds A."/>
            <person name="Quandt C.A."/>
            <person name="Barry K."/>
            <person name="Liu P."/>
            <person name="Grigoriev I."/>
            <person name="Longcore J.E."/>
            <person name="James T.Y."/>
        </authorList>
    </citation>
    <scope>NUCLEOTIDE SEQUENCE</scope>
    <source>
        <strain evidence="12">PLAUS21</strain>
    </source>
</reference>
<feature type="region of interest" description="Disordered" evidence="9">
    <location>
        <begin position="61"/>
        <end position="81"/>
    </location>
</feature>
<evidence type="ECO:0000256" key="3">
    <source>
        <dbReference type="ARBA" id="ARBA00022692"/>
    </source>
</evidence>
<dbReference type="InterPro" id="IPR050866">
    <property type="entry name" value="CNG_cation_channel"/>
</dbReference>
<evidence type="ECO:0000256" key="7">
    <source>
        <dbReference type="ARBA" id="ARBA00023286"/>
    </source>
</evidence>
<dbReference type="InterPro" id="IPR018488">
    <property type="entry name" value="cNMP-bd_CS"/>
</dbReference>
<evidence type="ECO:0000256" key="4">
    <source>
        <dbReference type="ARBA" id="ARBA00022989"/>
    </source>
</evidence>
<keyword evidence="7" id="KW-1071">Ligand-gated ion channel</keyword>
<evidence type="ECO:0000256" key="8">
    <source>
        <dbReference type="ARBA" id="ARBA00023303"/>
    </source>
</evidence>
<comment type="caution">
    <text evidence="12">The sequence shown here is derived from an EMBL/GenBank/DDBJ whole genome shotgun (WGS) entry which is preliminary data.</text>
</comment>
<dbReference type="GO" id="GO:0005221">
    <property type="term" value="F:intracellularly cyclic nucleotide-activated monoatomic cation channel activity"/>
    <property type="evidence" value="ECO:0007669"/>
    <property type="project" value="InterPro"/>
</dbReference>
<keyword evidence="4 10" id="KW-1133">Transmembrane helix</keyword>
<sequence>MTEENESVSVIAVIDSQLDCIKKMKEAIDQSIAILQNESKNRERKDSNKVRSAGIIKNPPIVNFSNSSDSSKGNYMGNNSIREERSKNPIISLSEEPLGEQEEDQEQMTDDFYENYKHFLAGSQESIASSSNPFHKYHWFYSVSQEGIQDTFYYPYVLHPRSNGVQLWNAVCNFSTVCFLALLPMFATVPQYKTYETVLSLIIMTVGIVTIIINLNTATFISDAMVFANKTEEVNNFSNLKGFRAKFKSHLYISVTESQSLILKVPFFRDADEQFIAELAMRLESETFLEEDIICEEGEWGDKMFFIVAGKVEVISPNTKRHLLSVGAYFGESALLNGPVKRKLTAKAYTQCSLLSISKSVFDAVLSDAPVMKRKIQKIAAAKLAADKKYYEDQKRREAHLNASTKGFGGPAINDDSDINISGYSNITELINQPPVTHTPVLLPNISEGGLALPEGQSKLVRNQSFVVYEDTKPISFKDNKKILASGRDEIESDSKDLHNLNESNLNRMDGKSHLSIPVMTVSETPLPANTDGMFERANSVFSYIKYEGSATGINLELSMSILSKASNNDSSPKLLTEPANKQSTPLLLDINGSKKPAGRYRSQTIIQYGADSSAPNIHIEAFDRPVEKKDD</sequence>
<protein>
    <recommendedName>
        <fullName evidence="11">Cyclic nucleotide-binding domain-containing protein</fullName>
    </recommendedName>
</protein>
<dbReference type="GO" id="GO:0044877">
    <property type="term" value="F:protein-containing complex binding"/>
    <property type="evidence" value="ECO:0007669"/>
    <property type="project" value="TreeGrafter"/>
</dbReference>
<dbReference type="GO" id="GO:0016020">
    <property type="term" value="C:membrane"/>
    <property type="evidence" value="ECO:0007669"/>
    <property type="project" value="UniProtKB-SubCell"/>
</dbReference>
<feature type="transmembrane region" description="Helical" evidence="10">
    <location>
        <begin position="167"/>
        <end position="186"/>
    </location>
</feature>
<evidence type="ECO:0000256" key="9">
    <source>
        <dbReference type="SAM" id="MobiDB-lite"/>
    </source>
</evidence>
<evidence type="ECO:0000259" key="11">
    <source>
        <dbReference type="PROSITE" id="PS50042"/>
    </source>
</evidence>
<evidence type="ECO:0000256" key="6">
    <source>
        <dbReference type="ARBA" id="ARBA00023136"/>
    </source>
</evidence>
<proteinExistence type="predicted"/>
<dbReference type="SUPFAM" id="SSF51206">
    <property type="entry name" value="cAMP-binding domain-like"/>
    <property type="match status" value="1"/>
</dbReference>
<keyword evidence="3 10" id="KW-0812">Transmembrane</keyword>
<dbReference type="PANTHER" id="PTHR45638">
    <property type="entry name" value="CYCLIC NUCLEOTIDE-GATED CATION CHANNEL SUBUNIT A"/>
    <property type="match status" value="1"/>
</dbReference>